<proteinExistence type="predicted"/>
<name>A0A1E4T2S2_9ASCO</name>
<evidence type="ECO:0000256" key="3">
    <source>
        <dbReference type="ARBA" id="ARBA00022989"/>
    </source>
</evidence>
<protein>
    <recommendedName>
        <fullName evidence="6">Sugar phosphate transporter domain-containing protein</fullName>
    </recommendedName>
</protein>
<feature type="transmembrane region" description="Helical" evidence="5">
    <location>
        <begin position="207"/>
        <end position="229"/>
    </location>
</feature>
<feature type="transmembrane region" description="Helical" evidence="5">
    <location>
        <begin position="144"/>
        <end position="163"/>
    </location>
</feature>
<evidence type="ECO:0000256" key="5">
    <source>
        <dbReference type="SAM" id="Phobius"/>
    </source>
</evidence>
<dbReference type="Pfam" id="PF03151">
    <property type="entry name" value="TPT"/>
    <property type="match status" value="1"/>
</dbReference>
<evidence type="ECO:0000256" key="4">
    <source>
        <dbReference type="ARBA" id="ARBA00023136"/>
    </source>
</evidence>
<reference evidence="8" key="1">
    <citation type="submission" date="2016-04" db="EMBL/GenBank/DDBJ databases">
        <title>Comparative genomics of biotechnologically important yeasts.</title>
        <authorList>
            <consortium name="DOE Joint Genome Institute"/>
            <person name="Riley R."/>
            <person name="Haridas S."/>
            <person name="Wolfe K.H."/>
            <person name="Lopes M.R."/>
            <person name="Hittinger C.T."/>
            <person name="Goker M."/>
            <person name="Salamov A."/>
            <person name="Wisecaver J."/>
            <person name="Long T.M."/>
            <person name="Aerts A.L."/>
            <person name="Barry K."/>
            <person name="Choi C."/>
            <person name="Clum A."/>
            <person name="Coughlan A.Y."/>
            <person name="Deshpande S."/>
            <person name="Douglass A.P."/>
            <person name="Hanson S.J."/>
            <person name="Klenk H.-P."/>
            <person name="Labutti K."/>
            <person name="Lapidus A."/>
            <person name="Lindquist E."/>
            <person name="Lipzen A."/>
            <person name="Meier-Kolthoff J.P."/>
            <person name="Ohm R.A."/>
            <person name="Otillar R.P."/>
            <person name="Pangilinan J."/>
            <person name="Peng Y."/>
            <person name="Rokas A."/>
            <person name="Rosa C.A."/>
            <person name="Scheuner C."/>
            <person name="Sibirny A.A."/>
            <person name="Slot J.C."/>
            <person name="Stielow J.B."/>
            <person name="Sun H."/>
            <person name="Kurtzman C.P."/>
            <person name="Blackwell M."/>
            <person name="Grigoriev I.V."/>
            <person name="Jeffries T.W."/>
        </authorList>
    </citation>
    <scope>NUCLEOTIDE SEQUENCE [LARGE SCALE GENOMIC DNA]</scope>
    <source>
        <strain evidence="8">NRRL YB-2248</strain>
    </source>
</reference>
<dbReference type="AlphaFoldDB" id="A0A1E4T2S2"/>
<gene>
    <name evidence="7" type="ORF">CANARDRAFT_28045</name>
</gene>
<comment type="subcellular location">
    <subcellularLocation>
        <location evidence="1">Membrane</location>
        <topology evidence="1">Multi-pass membrane protein</topology>
    </subcellularLocation>
</comment>
<organism evidence="7 8">
    <name type="scientific">[Candida] arabinofermentans NRRL YB-2248</name>
    <dbReference type="NCBI Taxonomy" id="983967"/>
    <lineage>
        <taxon>Eukaryota</taxon>
        <taxon>Fungi</taxon>
        <taxon>Dikarya</taxon>
        <taxon>Ascomycota</taxon>
        <taxon>Saccharomycotina</taxon>
        <taxon>Pichiomycetes</taxon>
        <taxon>Pichiales</taxon>
        <taxon>Pichiaceae</taxon>
        <taxon>Ogataea</taxon>
        <taxon>Ogataea/Candida clade</taxon>
    </lineage>
</organism>
<dbReference type="EMBL" id="KV453851">
    <property type="protein sequence ID" value="ODV85988.1"/>
    <property type="molecule type" value="Genomic_DNA"/>
</dbReference>
<dbReference type="STRING" id="983967.A0A1E4T2S2"/>
<feature type="domain" description="Sugar phosphate transporter" evidence="6">
    <location>
        <begin position="109"/>
        <end position="252"/>
    </location>
</feature>
<keyword evidence="8" id="KW-1185">Reference proteome</keyword>
<evidence type="ECO:0000313" key="7">
    <source>
        <dbReference type="EMBL" id="ODV85988.1"/>
    </source>
</evidence>
<keyword evidence="2 5" id="KW-0812">Transmembrane</keyword>
<dbReference type="PANTHER" id="PTHR11132">
    <property type="entry name" value="SOLUTE CARRIER FAMILY 35"/>
    <property type="match status" value="1"/>
</dbReference>
<feature type="transmembrane region" description="Helical" evidence="5">
    <location>
        <begin position="175"/>
        <end position="195"/>
    </location>
</feature>
<evidence type="ECO:0000256" key="1">
    <source>
        <dbReference type="ARBA" id="ARBA00004141"/>
    </source>
</evidence>
<keyword evidence="3 5" id="KW-1133">Transmembrane helix</keyword>
<dbReference type="InterPro" id="IPR004853">
    <property type="entry name" value="Sugar_P_trans_dom"/>
</dbReference>
<evidence type="ECO:0000259" key="6">
    <source>
        <dbReference type="Pfam" id="PF03151"/>
    </source>
</evidence>
<dbReference type="OrthoDB" id="18894at2759"/>
<dbReference type="GO" id="GO:0016020">
    <property type="term" value="C:membrane"/>
    <property type="evidence" value="ECO:0007669"/>
    <property type="project" value="UniProtKB-SubCell"/>
</dbReference>
<sequence>MIKTSSLIFVLLWGVLFKLERMSLRLLSIVLIMSFGVVMMVWGQNEPNDTNQIDDSIIETDINEDIGDTSSDNNLLYGEIIPDNTNSNIIKLIKRSNLNSKNLILIGSILVLLSACMSGLRWALTQIMLKKNKRTKNPILTMMYLSPSMFIILILIGCLVEGFKQFLNSPIWLELGILKTIILIIIPGLLAFFMTLSEFVLLQYASLLTLSIAGIFKELLTILISWLLFDDVLNFINLIGLVITLSDIIWYNMYRFEQNQKEQIVQDIELSDIRK</sequence>
<evidence type="ECO:0000256" key="2">
    <source>
        <dbReference type="ARBA" id="ARBA00022692"/>
    </source>
</evidence>
<keyword evidence="4 5" id="KW-0472">Membrane</keyword>
<feature type="transmembrane region" description="Helical" evidence="5">
    <location>
        <begin position="103"/>
        <end position="124"/>
    </location>
</feature>
<dbReference type="InterPro" id="IPR050186">
    <property type="entry name" value="TPT_transporter"/>
</dbReference>
<feature type="transmembrane region" description="Helical" evidence="5">
    <location>
        <begin position="24"/>
        <end position="42"/>
    </location>
</feature>
<feature type="transmembrane region" description="Helical" evidence="5">
    <location>
        <begin position="235"/>
        <end position="254"/>
    </location>
</feature>
<accession>A0A1E4T2S2</accession>
<evidence type="ECO:0000313" key="8">
    <source>
        <dbReference type="Proteomes" id="UP000094801"/>
    </source>
</evidence>
<dbReference type="Proteomes" id="UP000094801">
    <property type="component" value="Unassembled WGS sequence"/>
</dbReference>